<dbReference type="EMBL" id="CZBY01000024">
    <property type="protein sequence ID" value="CUQ91432.1"/>
    <property type="molecule type" value="Genomic_DNA"/>
</dbReference>
<evidence type="ECO:0000256" key="2">
    <source>
        <dbReference type="PIRSR" id="PIRSR014972-2"/>
    </source>
</evidence>
<dbReference type="InterPro" id="IPR054485">
    <property type="entry name" value="FlK-like_dom"/>
</dbReference>
<dbReference type="PANTHER" id="PTHR36934">
    <property type="entry name" value="BLR0278 PROTEIN"/>
    <property type="match status" value="1"/>
</dbReference>
<accession>A0A174ZZC7</accession>
<protein>
    <recommendedName>
        <fullName evidence="3">Fluoroacetyl-CoA-specific thioesterase-like domain-containing protein</fullName>
    </recommendedName>
</protein>
<feature type="active site" evidence="1">
    <location>
        <position position="33"/>
    </location>
</feature>
<dbReference type="InterPro" id="IPR029069">
    <property type="entry name" value="HotDog_dom_sf"/>
</dbReference>
<feature type="active site" evidence="1">
    <location>
        <position position="67"/>
    </location>
</feature>
<feature type="binding site" evidence="2">
    <location>
        <position position="60"/>
    </location>
    <ligand>
        <name>substrate</name>
    </ligand>
</feature>
<reference evidence="4 5" key="1">
    <citation type="submission" date="2015-09" db="EMBL/GenBank/DDBJ databases">
        <authorList>
            <consortium name="Pathogen Informatics"/>
        </authorList>
    </citation>
    <scope>NUCLEOTIDE SEQUENCE [LARGE SCALE GENOMIC DNA]</scope>
    <source>
        <strain evidence="4 5">2789STDY5834928</strain>
    </source>
</reference>
<proteinExistence type="predicted"/>
<dbReference type="Proteomes" id="UP000095662">
    <property type="component" value="Unassembled WGS sequence"/>
</dbReference>
<dbReference type="STRING" id="39492.ERS852540_02329"/>
<dbReference type="PANTHER" id="PTHR36934:SF1">
    <property type="entry name" value="THIOESTERASE DOMAIN-CONTAINING PROTEIN"/>
    <property type="match status" value="1"/>
</dbReference>
<evidence type="ECO:0000256" key="1">
    <source>
        <dbReference type="PIRSR" id="PIRSR014972-1"/>
    </source>
</evidence>
<dbReference type="InterPro" id="IPR025540">
    <property type="entry name" value="FlK"/>
</dbReference>
<feature type="binding site" evidence="2">
    <location>
        <position position="60"/>
    </location>
    <ligand>
        <name>CoA</name>
        <dbReference type="ChEBI" id="CHEBI:57287"/>
    </ligand>
</feature>
<dbReference type="AlphaFoldDB" id="A0A174ZZC7"/>
<dbReference type="SUPFAM" id="SSF54637">
    <property type="entry name" value="Thioesterase/thiol ester dehydrase-isomerase"/>
    <property type="match status" value="1"/>
</dbReference>
<name>A0A174ZZC7_9FIRM</name>
<dbReference type="OrthoDB" id="6902891at2"/>
<evidence type="ECO:0000313" key="4">
    <source>
        <dbReference type="EMBL" id="CUQ91432.1"/>
    </source>
</evidence>
<organism evidence="4 5">
    <name type="scientific">[Eubacterium] siraeum</name>
    <dbReference type="NCBI Taxonomy" id="39492"/>
    <lineage>
        <taxon>Bacteria</taxon>
        <taxon>Bacillati</taxon>
        <taxon>Bacillota</taxon>
        <taxon>Clostridia</taxon>
        <taxon>Eubacteriales</taxon>
        <taxon>Oscillospiraceae</taxon>
        <taxon>Oscillospiraceae incertae sedis</taxon>
    </lineage>
</organism>
<feature type="binding site" evidence="2">
    <location>
        <position position="111"/>
    </location>
    <ligand>
        <name>substrate</name>
    </ligand>
</feature>
<gene>
    <name evidence="4" type="ORF">ERS852540_02329</name>
</gene>
<feature type="domain" description="Fluoroacetyl-CoA-specific thioesterase-like" evidence="3">
    <location>
        <begin position="14"/>
        <end position="117"/>
    </location>
</feature>
<sequence length="127" mass="13479">MLTTGTKGKAEVKVDDTNTAVTMGSGSLKVFATPAMIALIEKAACKALEGQLEDGQTTVGTKLDVAHIAATPIGMNVTAEAVLTEIDNRKLVFEVVARDEKDIIGKGIHERFIVNAEKFTAKTYGKV</sequence>
<evidence type="ECO:0000259" key="3">
    <source>
        <dbReference type="Pfam" id="PF22636"/>
    </source>
</evidence>
<evidence type="ECO:0000313" key="5">
    <source>
        <dbReference type="Proteomes" id="UP000095662"/>
    </source>
</evidence>
<dbReference type="Pfam" id="PF22636">
    <property type="entry name" value="FlK"/>
    <property type="match status" value="1"/>
</dbReference>
<dbReference type="Gene3D" id="3.10.129.10">
    <property type="entry name" value="Hotdog Thioesterase"/>
    <property type="match status" value="1"/>
</dbReference>
<feature type="active site" evidence="1">
    <location>
        <position position="41"/>
    </location>
</feature>
<dbReference type="PIRSF" id="PIRSF014972">
    <property type="entry name" value="FlK"/>
    <property type="match status" value="1"/>
</dbReference>